<proteinExistence type="predicted"/>
<dbReference type="EnsemblBacteria" id="AAK74269">
    <property type="protein sequence ID" value="AAK74269"/>
    <property type="gene ID" value="SP_0080"/>
</dbReference>
<dbReference type="AlphaFoldDB" id="A0A0H2UMZ9"/>
<evidence type="ECO:0000256" key="1">
    <source>
        <dbReference type="SAM" id="MobiDB-lite"/>
    </source>
</evidence>
<keyword evidence="3" id="KW-1185">Reference proteome</keyword>
<name>A0A0H2UMZ9_STRPN</name>
<dbReference type="Proteomes" id="UP000000585">
    <property type="component" value="Chromosome"/>
</dbReference>
<feature type="region of interest" description="Disordered" evidence="1">
    <location>
        <begin position="1"/>
        <end position="35"/>
    </location>
</feature>
<sequence length="35" mass="3930">MMPKMANRDRSPLSSSKSSSKAGLYGKIERSDKRE</sequence>
<organism evidence="2 3">
    <name type="scientific">Streptococcus pneumoniae serotype 4 (strain ATCC BAA-334 / TIGR4)</name>
    <dbReference type="NCBI Taxonomy" id="170187"/>
    <lineage>
        <taxon>Bacteria</taxon>
        <taxon>Bacillati</taxon>
        <taxon>Bacillota</taxon>
        <taxon>Bacilli</taxon>
        <taxon>Lactobacillales</taxon>
        <taxon>Streptococcaceae</taxon>
        <taxon>Streptococcus</taxon>
    </lineage>
</organism>
<accession>A0A0H2UMZ9</accession>
<gene>
    <name evidence="2" type="ordered locus">SP_0080</name>
</gene>
<dbReference type="KEGG" id="spn:SP_0080"/>
<reference evidence="2 3" key="1">
    <citation type="journal article" date="2001" name="Science">
        <title>Complete genome sequence of a virulent isolate of Streptococcus pneumoniae.</title>
        <authorList>
            <person name="Tettelin H."/>
            <person name="Nelson K.E."/>
            <person name="Paulsen I.T."/>
            <person name="Eisen J.A."/>
            <person name="Read T.D."/>
            <person name="Peterson S."/>
            <person name="Heidelberg J."/>
            <person name="DeBoy R.T."/>
            <person name="Haft D.H."/>
            <person name="Dodson R.J."/>
            <person name="Durkin A.S."/>
            <person name="Gwinn M."/>
            <person name="Kolonay J.F."/>
            <person name="Nelson W.C."/>
            <person name="Peterson J.D."/>
            <person name="Umayam L.A."/>
            <person name="White O."/>
            <person name="Salzberg S.L."/>
            <person name="Lewis M.R."/>
            <person name="Radune D."/>
            <person name="Holtzapple E."/>
            <person name="Khouri H."/>
            <person name="Wolf A.M."/>
            <person name="Utterback T.R."/>
            <person name="Hansen C.L."/>
            <person name="McDonald L.A."/>
            <person name="Feldblyum T.V."/>
            <person name="Angiuoli S."/>
            <person name="Dickinson T."/>
            <person name="Hickey E.K."/>
            <person name="Holt I.E."/>
            <person name="Loftus B.J."/>
            <person name="Yang F."/>
            <person name="Smith H.O."/>
            <person name="Venter J.C."/>
            <person name="Dougherty B.A."/>
            <person name="Morrison D.A."/>
            <person name="Hollingshead S.K."/>
            <person name="Fraser C.M."/>
        </authorList>
    </citation>
    <scope>NUCLEOTIDE SEQUENCE [LARGE SCALE GENOMIC DNA]</scope>
    <source>
        <strain evidence="3">ATCC BAA-334 / TIGR4</strain>
    </source>
</reference>
<evidence type="ECO:0000313" key="3">
    <source>
        <dbReference type="Proteomes" id="UP000000585"/>
    </source>
</evidence>
<protein>
    <submittedName>
        <fullName evidence="2">Uncharacterized protein</fullName>
    </submittedName>
</protein>
<evidence type="ECO:0000313" key="2">
    <source>
        <dbReference type="EMBL" id="AAK74269.1"/>
    </source>
</evidence>
<feature type="compositionally biased region" description="Basic and acidic residues" evidence="1">
    <location>
        <begin position="1"/>
        <end position="11"/>
    </location>
</feature>
<dbReference type="PaxDb" id="170187-SP_0080"/>
<dbReference type="EMBL" id="AE005672">
    <property type="protein sequence ID" value="AAK74269.1"/>
    <property type="molecule type" value="Genomic_DNA"/>
</dbReference>